<dbReference type="InterPro" id="IPR027417">
    <property type="entry name" value="P-loop_NTPase"/>
</dbReference>
<name>A0AAD5YE37_9APHY</name>
<dbReference type="EMBL" id="JANAWD010000611">
    <property type="protein sequence ID" value="KAJ3477277.1"/>
    <property type="molecule type" value="Genomic_DNA"/>
</dbReference>
<organism evidence="4 5">
    <name type="scientific">Meripilus lineatus</name>
    <dbReference type="NCBI Taxonomy" id="2056292"/>
    <lineage>
        <taxon>Eukaryota</taxon>
        <taxon>Fungi</taxon>
        <taxon>Dikarya</taxon>
        <taxon>Basidiomycota</taxon>
        <taxon>Agaricomycotina</taxon>
        <taxon>Agaricomycetes</taxon>
        <taxon>Polyporales</taxon>
        <taxon>Meripilaceae</taxon>
        <taxon>Meripilus</taxon>
    </lineage>
</organism>
<sequence>MTKAQEDGLTFALLCLARPVFTNVFTRYLWSSSFILYAVNPSYLRSVSLNTIATTKQFKQEVLSGSLEQYLLDEFQKVESTLETTSDEFPSELFSTSSTPLPNIVGDILGDLPLVYYAIKCLIDPSRFSITSLAMFQQTTTSLRSIFDQVIQKRTTLHESLHHLDILYGYVKPKEAKVDSLLSYPLPKDNKEPRKEGMSLSVRNLSFHYPRSPDRRLVLKDLSFDIPASSLVVIVGANGSGKSSLVKLLCNLYNPTSGTILIDGKSANEYRKQDLRQATAVLTQDHLLFPLSISENIGIGDPSCEDSSEKSERVRTAAKMGGAETVIEKLTHGFEEMTRRSDSLYTSEEPPTPGPLKDIADKVEQYPDFSGGEIQRLVASRTFMRLSSGSIKLVVADEPTSAMDPEGEFELFEALRKVKGGTTMIFITHRFGHLTKYADLILCLRDGELVESGMHDELMDKKGEYYRLYDIQASAFRADTPLPVEYYGSESE</sequence>
<gene>
    <name evidence="4" type="ORF">NLI96_g10577</name>
</gene>
<evidence type="ECO:0000256" key="2">
    <source>
        <dbReference type="ARBA" id="ARBA00022840"/>
    </source>
</evidence>
<evidence type="ECO:0000313" key="4">
    <source>
        <dbReference type="EMBL" id="KAJ3477277.1"/>
    </source>
</evidence>
<dbReference type="PROSITE" id="PS50893">
    <property type="entry name" value="ABC_TRANSPORTER_2"/>
    <property type="match status" value="1"/>
</dbReference>
<dbReference type="InterPro" id="IPR003439">
    <property type="entry name" value="ABC_transporter-like_ATP-bd"/>
</dbReference>
<evidence type="ECO:0000256" key="1">
    <source>
        <dbReference type="ARBA" id="ARBA00022741"/>
    </source>
</evidence>
<protein>
    <recommendedName>
        <fullName evidence="3">ABC transporter domain-containing protein</fullName>
    </recommendedName>
</protein>
<dbReference type="SUPFAM" id="SSF52540">
    <property type="entry name" value="P-loop containing nucleoside triphosphate hydrolases"/>
    <property type="match status" value="1"/>
</dbReference>
<keyword evidence="1" id="KW-0547">Nucleotide-binding</keyword>
<dbReference type="AlphaFoldDB" id="A0AAD5YE37"/>
<dbReference type="GO" id="GO:0005524">
    <property type="term" value="F:ATP binding"/>
    <property type="evidence" value="ECO:0007669"/>
    <property type="project" value="UniProtKB-KW"/>
</dbReference>
<dbReference type="GO" id="GO:0015421">
    <property type="term" value="F:ABC-type oligopeptide transporter activity"/>
    <property type="evidence" value="ECO:0007669"/>
    <property type="project" value="TreeGrafter"/>
</dbReference>
<evidence type="ECO:0000313" key="5">
    <source>
        <dbReference type="Proteomes" id="UP001212997"/>
    </source>
</evidence>
<dbReference type="InterPro" id="IPR003593">
    <property type="entry name" value="AAA+_ATPase"/>
</dbReference>
<accession>A0AAD5YE37</accession>
<dbReference type="Proteomes" id="UP001212997">
    <property type="component" value="Unassembled WGS sequence"/>
</dbReference>
<dbReference type="Gene3D" id="3.40.50.300">
    <property type="entry name" value="P-loop containing nucleotide triphosphate hydrolases"/>
    <property type="match status" value="1"/>
</dbReference>
<dbReference type="PANTHER" id="PTHR43394:SF1">
    <property type="entry name" value="ATP-BINDING CASSETTE SUB-FAMILY B MEMBER 10, MITOCHONDRIAL"/>
    <property type="match status" value="1"/>
</dbReference>
<comment type="caution">
    <text evidence="4">The sequence shown here is derived from an EMBL/GenBank/DDBJ whole genome shotgun (WGS) entry which is preliminary data.</text>
</comment>
<keyword evidence="2" id="KW-0067">ATP-binding</keyword>
<feature type="domain" description="ABC transporter" evidence="3">
    <location>
        <begin position="200"/>
        <end position="471"/>
    </location>
</feature>
<evidence type="ECO:0000259" key="3">
    <source>
        <dbReference type="PROSITE" id="PS50893"/>
    </source>
</evidence>
<dbReference type="GO" id="GO:0016887">
    <property type="term" value="F:ATP hydrolysis activity"/>
    <property type="evidence" value="ECO:0007669"/>
    <property type="project" value="InterPro"/>
</dbReference>
<proteinExistence type="predicted"/>
<dbReference type="PANTHER" id="PTHR43394">
    <property type="entry name" value="ATP-DEPENDENT PERMEASE MDL1, MITOCHONDRIAL"/>
    <property type="match status" value="1"/>
</dbReference>
<reference evidence="4" key="1">
    <citation type="submission" date="2022-07" db="EMBL/GenBank/DDBJ databases">
        <title>Genome Sequence of Physisporinus lineatus.</title>
        <authorList>
            <person name="Buettner E."/>
        </authorList>
    </citation>
    <scope>NUCLEOTIDE SEQUENCE</scope>
    <source>
        <strain evidence="4">VT162</strain>
    </source>
</reference>
<dbReference type="InterPro" id="IPR039421">
    <property type="entry name" value="Type_1_exporter"/>
</dbReference>
<dbReference type="SMART" id="SM00382">
    <property type="entry name" value="AAA"/>
    <property type="match status" value="1"/>
</dbReference>
<dbReference type="Pfam" id="PF00005">
    <property type="entry name" value="ABC_tran"/>
    <property type="match status" value="1"/>
</dbReference>
<keyword evidence="5" id="KW-1185">Reference proteome</keyword>